<keyword evidence="6" id="KW-0472">Membrane</keyword>
<dbReference type="PANTHER" id="PTHR22906">
    <property type="entry name" value="PROPERDIN"/>
    <property type="match status" value="1"/>
</dbReference>
<keyword evidence="9" id="KW-1185">Reference proteome</keyword>
<dbReference type="Gene3D" id="2.20.100.10">
    <property type="entry name" value="Thrombospondin type-1 (TSP1) repeat"/>
    <property type="match status" value="14"/>
</dbReference>
<feature type="transmembrane region" description="Helical" evidence="6">
    <location>
        <begin position="998"/>
        <end position="1021"/>
    </location>
</feature>
<comment type="caution">
    <text evidence="8">The sequence shown here is derived from an EMBL/GenBank/DDBJ whole genome shotgun (WGS) entry which is preliminary data.</text>
</comment>
<organism evidence="8 9">
    <name type="scientific">Mytilus edulis</name>
    <name type="common">Blue mussel</name>
    <dbReference type="NCBI Taxonomy" id="6550"/>
    <lineage>
        <taxon>Eukaryota</taxon>
        <taxon>Metazoa</taxon>
        <taxon>Spiralia</taxon>
        <taxon>Lophotrochozoa</taxon>
        <taxon>Mollusca</taxon>
        <taxon>Bivalvia</taxon>
        <taxon>Autobranchia</taxon>
        <taxon>Pteriomorphia</taxon>
        <taxon>Mytilida</taxon>
        <taxon>Mytiloidea</taxon>
        <taxon>Mytilidae</taxon>
        <taxon>Mytilinae</taxon>
        <taxon>Mytilus</taxon>
    </lineage>
</organism>
<evidence type="ECO:0000256" key="1">
    <source>
        <dbReference type="ARBA" id="ARBA00004613"/>
    </source>
</evidence>
<dbReference type="InterPro" id="IPR052065">
    <property type="entry name" value="Compl_asym_regulator"/>
</dbReference>
<sequence>MRLDILFFITLPTFTVVNSVCVGFQTYACTQTSVRYISYRTKCGAFGWKRCRRSRKAYYQSYKTCSRKCPPVDGNWSSWTSWNGWSTCTKNCGTGGQARTRTRACTNPGPLNGGKQCPGLTTGIERRQCNTNPCPVGQHVQRIVEQTRTKTRSCTNPKPLYGGNQCPGLTTGIENRQCNTNPCPIDGSWSVWTSWSSWSTCTKSCGTGDQVRNKTRSCNNPSPLNGGKQCPGLTTGIERRQCNTNPCPVDGKWSFWTSWSSWSTCTKNCGTGNQVRTKTRSCTNPKPLYGGKRCPGLTTGIETDIDGSWSVWTSWNSWSICTKSCGTGDQVRNKTRSCTNPEPLHGGKQCPGLPTGVENRQCNTNPCPVDGNWSPWISWSSWSTCTKNCGNGSQGRTRTRSCTNPKPLHGGQQCPGLTTGVENRQCNTNPCPVNGGWSSYGNWSPWTSCTVPCGGGSQSRDKHRICSNPEPKYGGSHCVGSSSETASLPCNISPCPVNGGWSSYGSWSPWSSCNVTCGGGKKTRKRERTCSNPVPKYGGNQCVGIRTETAADSCSPVPCPIDGDWSSFKSWSPWSSCNVTCGGGTKSRSKNRTCTNPEPKYGGQSCVGSTTEKSTVFCNSMPCPRHVQCFVPKTSRVKIIGDDLIMSYVTADCNGLPCPIDGGWSSFGEWSNWSVCSVTCGGGVKSRSRNKSCSNPVPKYGGTSCTGNEVENVTSDCNTLSCPIHGEWSSFGIWSSWSSCSLTCGGGEKIRIRNRTCSNPVPQYGGMQCTGNATENTTSDCNTLHCPIDGDWSSYGHWSSWSLCNVTCGGGKKSRIRNRTCTNPVPKYDGKQCIGKAGENGTADCNTLLCPINGEWSHYTVWSQWGNCSNECNGGLKYRTRSRSCTNPQPKFGGLECTGNTTDEEGGVCNIHHCPLDGNWTDYSEWSPWDTCNVTCGGGFCSRYRNRTCKNPEPMFGGMNCSGDDIDQQKGTCNKQRCKAKEISDVSKILSSEMFKKALYYGIIPGVLLLILCVVIVCVIVRKRRRSSISLKTYNFQNTTYMTPGKDDAICDDTKLTCNLDQKQITDEMEEDRYTDMDNKLICSAGTDLDNEHYDYSREDEDHYDTYVEESDHYEECDSVVREPSDESCTKNASNEFHTFKNF</sequence>
<evidence type="ECO:0000256" key="3">
    <source>
        <dbReference type="ARBA" id="ARBA00022729"/>
    </source>
</evidence>
<gene>
    <name evidence="8" type="ORF">MEDL_23763</name>
</gene>
<keyword evidence="4" id="KW-0677">Repeat</keyword>
<dbReference type="InterPro" id="IPR036383">
    <property type="entry name" value="TSP1_rpt_sf"/>
</dbReference>
<dbReference type="InterPro" id="IPR000884">
    <property type="entry name" value="TSP1_rpt"/>
</dbReference>
<dbReference type="SMART" id="SM00209">
    <property type="entry name" value="TSP1"/>
    <property type="match status" value="14"/>
</dbReference>
<dbReference type="FunFam" id="2.20.100.10:FF:000001">
    <property type="entry name" value="semaphorin-5A isoform X1"/>
    <property type="match status" value="13"/>
</dbReference>
<keyword evidence="6" id="KW-0812">Transmembrane</keyword>
<feature type="signal peptide" evidence="7">
    <location>
        <begin position="1"/>
        <end position="19"/>
    </location>
</feature>
<evidence type="ECO:0000256" key="5">
    <source>
        <dbReference type="ARBA" id="ARBA00023157"/>
    </source>
</evidence>
<evidence type="ECO:0000256" key="6">
    <source>
        <dbReference type="SAM" id="Phobius"/>
    </source>
</evidence>
<dbReference type="PANTHER" id="PTHR22906:SF43">
    <property type="entry name" value="PROPERDIN"/>
    <property type="match status" value="1"/>
</dbReference>
<name>A0A8S3RSE4_MYTED</name>
<keyword evidence="3 7" id="KW-0732">Signal</keyword>
<dbReference type="Proteomes" id="UP000683360">
    <property type="component" value="Unassembled WGS sequence"/>
</dbReference>
<dbReference type="EMBL" id="CAJPWZ010001207">
    <property type="protein sequence ID" value="CAG2209647.1"/>
    <property type="molecule type" value="Genomic_DNA"/>
</dbReference>
<evidence type="ECO:0000256" key="7">
    <source>
        <dbReference type="SAM" id="SignalP"/>
    </source>
</evidence>
<evidence type="ECO:0000256" key="4">
    <source>
        <dbReference type="ARBA" id="ARBA00022737"/>
    </source>
</evidence>
<comment type="subcellular location">
    <subcellularLocation>
        <location evidence="1">Secreted</location>
    </subcellularLocation>
</comment>
<evidence type="ECO:0000313" key="8">
    <source>
        <dbReference type="EMBL" id="CAG2209647.1"/>
    </source>
</evidence>
<keyword evidence="5" id="KW-1015">Disulfide bond</keyword>
<dbReference type="AlphaFoldDB" id="A0A8S3RSE4"/>
<dbReference type="Pfam" id="PF00090">
    <property type="entry name" value="TSP_1"/>
    <property type="match status" value="13"/>
</dbReference>
<feature type="chain" id="PRO_5035806684" evidence="7">
    <location>
        <begin position="20"/>
        <end position="1143"/>
    </location>
</feature>
<dbReference type="OrthoDB" id="446173at2759"/>
<evidence type="ECO:0000313" key="9">
    <source>
        <dbReference type="Proteomes" id="UP000683360"/>
    </source>
</evidence>
<dbReference type="SUPFAM" id="SSF82895">
    <property type="entry name" value="TSP-1 type 1 repeat"/>
    <property type="match status" value="13"/>
</dbReference>
<accession>A0A8S3RSE4</accession>
<dbReference type="PROSITE" id="PS50092">
    <property type="entry name" value="TSP1"/>
    <property type="match status" value="14"/>
</dbReference>
<protein>
    <submittedName>
        <fullName evidence="8">Coadhesin,Hemicentin-1,Thrombospondin-2,Mucin-lik e protein</fullName>
    </submittedName>
</protein>
<keyword evidence="2" id="KW-0964">Secreted</keyword>
<evidence type="ECO:0000256" key="2">
    <source>
        <dbReference type="ARBA" id="ARBA00022525"/>
    </source>
</evidence>
<keyword evidence="6" id="KW-1133">Transmembrane helix</keyword>
<reference evidence="8" key="1">
    <citation type="submission" date="2021-03" db="EMBL/GenBank/DDBJ databases">
        <authorList>
            <person name="Bekaert M."/>
        </authorList>
    </citation>
    <scope>NUCLEOTIDE SEQUENCE</scope>
</reference>
<proteinExistence type="predicted"/>